<dbReference type="Proteomes" id="UP001055072">
    <property type="component" value="Unassembled WGS sequence"/>
</dbReference>
<comment type="caution">
    <text evidence="1">The sequence shown here is derived from an EMBL/GenBank/DDBJ whole genome shotgun (WGS) entry which is preliminary data.</text>
</comment>
<accession>A0ACB8TRT1</accession>
<organism evidence="1 2">
    <name type="scientific">Irpex rosettiformis</name>
    <dbReference type="NCBI Taxonomy" id="378272"/>
    <lineage>
        <taxon>Eukaryota</taxon>
        <taxon>Fungi</taxon>
        <taxon>Dikarya</taxon>
        <taxon>Basidiomycota</taxon>
        <taxon>Agaricomycotina</taxon>
        <taxon>Agaricomycetes</taxon>
        <taxon>Polyporales</taxon>
        <taxon>Irpicaceae</taxon>
        <taxon>Irpex</taxon>
    </lineage>
</organism>
<sequence length="417" mass="46754">MFSPPPSLPRRRPSRHMQQPTLTNVRVSSTRDALQIFYAVARRVLPMITRRLDAEERRAIVPGNVYVWEERCANAEVTGLGMERWTDGISWSASRIAQEFLFYRQRDTDPESSQSSAHWANIMKRDPRSSSSPRSEVDRLIKQTFSVHVSLPDDRPRGVTRKWHLTAYFSQATLDGLNTIDMIPGVGDVSVPSGWFKNARASKGRAGERPREESPPSWPESWTGVEVPTDPFRPQYSAESVQEENHHQQQQQAWGSPNTGHSVPSPRGGHLHHSHHPSHSHSHAHPTQEYYPAQAEYPRHHHSYDQRLPPPPSSHYHAPSSSLPPPSSATHHLPTNRLPALADAGVMDGYRDPSPFTSQSSSSTSSNSELGSSPLPVTPSPYDADVCFSAGRNGCYWWGRWRVTREEPSTAIGAKDD</sequence>
<keyword evidence="2" id="KW-1185">Reference proteome</keyword>
<evidence type="ECO:0000313" key="1">
    <source>
        <dbReference type="EMBL" id="KAI0084715.1"/>
    </source>
</evidence>
<gene>
    <name evidence="1" type="ORF">BDY19DRAFT_516398</name>
</gene>
<proteinExistence type="predicted"/>
<protein>
    <submittedName>
        <fullName evidence="1">Gti1/Pac2 family-domain-containing protein</fullName>
    </submittedName>
</protein>
<reference evidence="1" key="1">
    <citation type="journal article" date="2021" name="Environ. Microbiol.">
        <title>Gene family expansions and transcriptome signatures uncover fungal adaptations to wood decay.</title>
        <authorList>
            <person name="Hage H."/>
            <person name="Miyauchi S."/>
            <person name="Viragh M."/>
            <person name="Drula E."/>
            <person name="Min B."/>
            <person name="Chaduli D."/>
            <person name="Navarro D."/>
            <person name="Favel A."/>
            <person name="Norest M."/>
            <person name="Lesage-Meessen L."/>
            <person name="Balint B."/>
            <person name="Merenyi Z."/>
            <person name="de Eugenio L."/>
            <person name="Morin E."/>
            <person name="Martinez A.T."/>
            <person name="Baldrian P."/>
            <person name="Stursova M."/>
            <person name="Martinez M.J."/>
            <person name="Novotny C."/>
            <person name="Magnuson J.K."/>
            <person name="Spatafora J.W."/>
            <person name="Maurice S."/>
            <person name="Pangilinan J."/>
            <person name="Andreopoulos W."/>
            <person name="LaButti K."/>
            <person name="Hundley H."/>
            <person name="Na H."/>
            <person name="Kuo A."/>
            <person name="Barry K."/>
            <person name="Lipzen A."/>
            <person name="Henrissat B."/>
            <person name="Riley R."/>
            <person name="Ahrendt S."/>
            <person name="Nagy L.G."/>
            <person name="Grigoriev I.V."/>
            <person name="Martin F."/>
            <person name="Rosso M.N."/>
        </authorList>
    </citation>
    <scope>NUCLEOTIDE SEQUENCE</scope>
    <source>
        <strain evidence="1">CBS 384.51</strain>
    </source>
</reference>
<name>A0ACB8TRT1_9APHY</name>
<dbReference type="EMBL" id="MU274939">
    <property type="protein sequence ID" value="KAI0084715.1"/>
    <property type="molecule type" value="Genomic_DNA"/>
</dbReference>
<evidence type="ECO:0000313" key="2">
    <source>
        <dbReference type="Proteomes" id="UP001055072"/>
    </source>
</evidence>